<dbReference type="PRINTS" id="PR00722">
    <property type="entry name" value="CHYMOTRYPSIN"/>
</dbReference>
<keyword evidence="10" id="KW-0391">Immunity</keyword>
<proteinExistence type="inferred from homology"/>
<accession>A0A084VUB6</accession>
<dbReference type="PROSITE" id="PS50240">
    <property type="entry name" value="TRYPSIN_DOM"/>
    <property type="match status" value="1"/>
</dbReference>
<dbReference type="GO" id="GO:0005576">
    <property type="term" value="C:extracellular region"/>
    <property type="evidence" value="ECO:0007669"/>
    <property type="project" value="UniProtKB-SubCell"/>
</dbReference>
<dbReference type="InterPro" id="IPR001314">
    <property type="entry name" value="Peptidase_S1A"/>
</dbReference>
<reference evidence="17" key="2">
    <citation type="submission" date="2020-05" db="UniProtKB">
        <authorList>
            <consortium name="EnsemblMetazoa"/>
        </authorList>
    </citation>
    <scope>IDENTIFICATION</scope>
</reference>
<keyword evidence="12" id="KW-1015">Disulfide bond</keyword>
<evidence type="ECO:0000256" key="9">
    <source>
        <dbReference type="ARBA" id="ARBA00022837"/>
    </source>
</evidence>
<dbReference type="STRING" id="74873.A0A084VUB6"/>
<name>A0A084VUB6_ANOSI</name>
<keyword evidence="6" id="KW-0732">Signal</keyword>
<sequence>MVVLRYQTKNGPADNCGGSLINNRYVLTAAHCVKTRNSVRPICLPVDEKVRETHVPKYTITGWGTTEKQTVSPDLLQAFISHVSIPECQQKMDENFLSVTLADPWQMCAKGANRTDACKGDSGGPLGATVAVKGDPKFVQFGIVSAGGHFCGMESVPGIYTRVPAYMNWIVANIRP</sequence>
<dbReference type="EMBL" id="KE525103">
    <property type="protein sequence ID" value="KFB41560.1"/>
    <property type="molecule type" value="Genomic_DNA"/>
</dbReference>
<dbReference type="InterPro" id="IPR001254">
    <property type="entry name" value="Trypsin_dom"/>
</dbReference>
<evidence type="ECO:0000256" key="4">
    <source>
        <dbReference type="ARBA" id="ARBA00022670"/>
    </source>
</evidence>
<dbReference type="PANTHER" id="PTHR24256">
    <property type="entry name" value="TRYPTASE-RELATED"/>
    <property type="match status" value="1"/>
</dbReference>
<gene>
    <name evidence="16" type="ORF">ZHAS_00009160</name>
</gene>
<dbReference type="SUPFAM" id="SSF50494">
    <property type="entry name" value="Trypsin-like serine proteases"/>
    <property type="match status" value="1"/>
</dbReference>
<evidence type="ECO:0000256" key="7">
    <source>
        <dbReference type="ARBA" id="ARBA00022801"/>
    </source>
</evidence>
<dbReference type="GO" id="GO:0045087">
    <property type="term" value="P:innate immune response"/>
    <property type="evidence" value="ECO:0007669"/>
    <property type="project" value="UniProtKB-KW"/>
</dbReference>
<evidence type="ECO:0000313" key="17">
    <source>
        <dbReference type="EnsemblMetazoa" id="ASIC009160-PA"/>
    </source>
</evidence>
<dbReference type="Pfam" id="PF00089">
    <property type="entry name" value="Trypsin"/>
    <property type="match status" value="1"/>
</dbReference>
<keyword evidence="8" id="KW-0720">Serine protease</keyword>
<evidence type="ECO:0000256" key="10">
    <source>
        <dbReference type="ARBA" id="ARBA00022859"/>
    </source>
</evidence>
<dbReference type="InterPro" id="IPR043504">
    <property type="entry name" value="Peptidase_S1_PA_chymotrypsin"/>
</dbReference>
<evidence type="ECO:0000256" key="13">
    <source>
        <dbReference type="ARBA" id="ARBA00023180"/>
    </source>
</evidence>
<dbReference type="GO" id="GO:0004252">
    <property type="term" value="F:serine-type endopeptidase activity"/>
    <property type="evidence" value="ECO:0007669"/>
    <property type="project" value="InterPro"/>
</dbReference>
<organism evidence="16">
    <name type="scientific">Anopheles sinensis</name>
    <name type="common">Mosquito</name>
    <dbReference type="NCBI Taxonomy" id="74873"/>
    <lineage>
        <taxon>Eukaryota</taxon>
        <taxon>Metazoa</taxon>
        <taxon>Ecdysozoa</taxon>
        <taxon>Arthropoda</taxon>
        <taxon>Hexapoda</taxon>
        <taxon>Insecta</taxon>
        <taxon>Pterygota</taxon>
        <taxon>Neoptera</taxon>
        <taxon>Endopterygota</taxon>
        <taxon>Diptera</taxon>
        <taxon>Nematocera</taxon>
        <taxon>Culicoidea</taxon>
        <taxon>Culicidae</taxon>
        <taxon>Anophelinae</taxon>
        <taxon>Anopheles</taxon>
    </lineage>
</organism>
<dbReference type="VEuPathDB" id="VectorBase:ASIS007167"/>
<dbReference type="Proteomes" id="UP000030765">
    <property type="component" value="Unassembled WGS sequence"/>
</dbReference>
<protein>
    <submittedName>
        <fullName evidence="16">AGAP004855-PA-like protein</fullName>
    </submittedName>
</protein>
<dbReference type="SMART" id="SM00020">
    <property type="entry name" value="Tryp_SPc"/>
    <property type="match status" value="1"/>
</dbReference>
<reference evidence="16 18" key="1">
    <citation type="journal article" date="2014" name="BMC Genomics">
        <title>Genome sequence of Anopheles sinensis provides insight into genetics basis of mosquito competence for malaria parasites.</title>
        <authorList>
            <person name="Zhou D."/>
            <person name="Zhang D."/>
            <person name="Ding G."/>
            <person name="Shi L."/>
            <person name="Hou Q."/>
            <person name="Ye Y."/>
            <person name="Xu Y."/>
            <person name="Zhou H."/>
            <person name="Xiong C."/>
            <person name="Li S."/>
            <person name="Yu J."/>
            <person name="Hong S."/>
            <person name="Yu X."/>
            <person name="Zou P."/>
            <person name="Chen C."/>
            <person name="Chang X."/>
            <person name="Wang W."/>
            <person name="Lv Y."/>
            <person name="Sun Y."/>
            <person name="Ma L."/>
            <person name="Shen B."/>
            <person name="Zhu C."/>
        </authorList>
    </citation>
    <scope>NUCLEOTIDE SEQUENCE [LARGE SCALE GENOMIC DNA]</scope>
</reference>
<dbReference type="GO" id="GO:0006508">
    <property type="term" value="P:proteolysis"/>
    <property type="evidence" value="ECO:0007669"/>
    <property type="project" value="UniProtKB-KW"/>
</dbReference>
<comment type="subcellular location">
    <subcellularLocation>
        <location evidence="1">Secreted</location>
    </subcellularLocation>
</comment>
<dbReference type="OrthoDB" id="547031at2759"/>
<feature type="domain" description="Peptidase S1" evidence="15">
    <location>
        <begin position="1"/>
        <end position="175"/>
    </location>
</feature>
<dbReference type="GO" id="GO:0046872">
    <property type="term" value="F:metal ion binding"/>
    <property type="evidence" value="ECO:0007669"/>
    <property type="project" value="UniProtKB-KW"/>
</dbReference>
<keyword evidence="18" id="KW-1185">Reference proteome</keyword>
<evidence type="ECO:0000256" key="11">
    <source>
        <dbReference type="ARBA" id="ARBA00023145"/>
    </source>
</evidence>
<dbReference type="VEuPathDB" id="VectorBase:ASIC009160"/>
<dbReference type="Gene3D" id="2.40.10.10">
    <property type="entry name" value="Trypsin-like serine proteases"/>
    <property type="match status" value="3"/>
</dbReference>
<keyword evidence="13" id="KW-0325">Glycoprotein</keyword>
<evidence type="ECO:0000256" key="14">
    <source>
        <dbReference type="ARBA" id="ARBA00024195"/>
    </source>
</evidence>
<dbReference type="InterPro" id="IPR051487">
    <property type="entry name" value="Ser/Thr_Proteases_Immune/Dev"/>
</dbReference>
<keyword evidence="11" id="KW-0865">Zymogen</keyword>
<keyword evidence="7" id="KW-0378">Hydrolase</keyword>
<dbReference type="InterPro" id="IPR018114">
    <property type="entry name" value="TRYPSIN_HIS"/>
</dbReference>
<dbReference type="InterPro" id="IPR009003">
    <property type="entry name" value="Peptidase_S1_PA"/>
</dbReference>
<evidence type="ECO:0000256" key="2">
    <source>
        <dbReference type="ARBA" id="ARBA00022525"/>
    </source>
</evidence>
<dbReference type="EnsemblMetazoa" id="ASIC009160-RA">
    <property type="protein sequence ID" value="ASIC009160-PA"/>
    <property type="gene ID" value="ASIC009160"/>
</dbReference>
<keyword evidence="5" id="KW-0479">Metal-binding</keyword>
<evidence type="ECO:0000256" key="12">
    <source>
        <dbReference type="ARBA" id="ARBA00023157"/>
    </source>
</evidence>
<keyword evidence="3" id="KW-0399">Innate immunity</keyword>
<dbReference type="PROSITE" id="PS00134">
    <property type="entry name" value="TRYPSIN_HIS"/>
    <property type="match status" value="1"/>
</dbReference>
<evidence type="ECO:0000256" key="8">
    <source>
        <dbReference type="ARBA" id="ARBA00022825"/>
    </source>
</evidence>
<evidence type="ECO:0000256" key="6">
    <source>
        <dbReference type="ARBA" id="ARBA00022729"/>
    </source>
</evidence>
<dbReference type="FunFam" id="2.40.10.10:FF:000078">
    <property type="entry name" value="Serine protease H137"/>
    <property type="match status" value="1"/>
</dbReference>
<evidence type="ECO:0000256" key="5">
    <source>
        <dbReference type="ARBA" id="ARBA00022723"/>
    </source>
</evidence>
<dbReference type="OMA" id="WIVANIR"/>
<keyword evidence="2" id="KW-0964">Secreted</keyword>
<keyword evidence="9" id="KW-0106">Calcium</keyword>
<evidence type="ECO:0000313" key="16">
    <source>
        <dbReference type="EMBL" id="KFB41560.1"/>
    </source>
</evidence>
<dbReference type="EMBL" id="ATLV01016713">
    <property type="status" value="NOT_ANNOTATED_CDS"/>
    <property type="molecule type" value="Genomic_DNA"/>
</dbReference>
<evidence type="ECO:0000256" key="1">
    <source>
        <dbReference type="ARBA" id="ARBA00004613"/>
    </source>
</evidence>
<comment type="similarity">
    <text evidence="14">Belongs to the peptidase S1 family. CLIP subfamily.</text>
</comment>
<keyword evidence="4" id="KW-0645">Protease</keyword>
<evidence type="ECO:0000259" key="15">
    <source>
        <dbReference type="PROSITE" id="PS50240"/>
    </source>
</evidence>
<evidence type="ECO:0000313" key="18">
    <source>
        <dbReference type="Proteomes" id="UP000030765"/>
    </source>
</evidence>
<dbReference type="AlphaFoldDB" id="A0A084VUB6"/>
<evidence type="ECO:0000256" key="3">
    <source>
        <dbReference type="ARBA" id="ARBA00022588"/>
    </source>
</evidence>